<dbReference type="SUPFAM" id="SSF54427">
    <property type="entry name" value="NTF2-like"/>
    <property type="match status" value="1"/>
</dbReference>
<evidence type="ECO:0000259" key="1">
    <source>
        <dbReference type="Pfam" id="PF12680"/>
    </source>
</evidence>
<dbReference type="InterPro" id="IPR037401">
    <property type="entry name" value="SnoaL-like"/>
</dbReference>
<sequence length="129" mass="14277">MTHVVPQVYLDHLAAVTGPEPASVRELWEPDGVLEFPYAGSIGTASRLVGVDAIVGYFDGLRVFRDWRFSAPLARRIEGADEWLVELHGSATLLATGAPYEQDYVVRFGLAAGGRLAWMREFWDPTRTA</sequence>
<protein>
    <submittedName>
        <fullName evidence="2">Unannotated protein</fullName>
    </submittedName>
</protein>
<name>A0A6J7HEU8_9ZZZZ</name>
<evidence type="ECO:0000313" key="2">
    <source>
        <dbReference type="EMBL" id="CAB4919517.1"/>
    </source>
</evidence>
<proteinExistence type="predicted"/>
<reference evidence="2" key="1">
    <citation type="submission" date="2020-05" db="EMBL/GenBank/DDBJ databases">
        <authorList>
            <person name="Chiriac C."/>
            <person name="Salcher M."/>
            <person name="Ghai R."/>
            <person name="Kavagutti S V."/>
        </authorList>
    </citation>
    <scope>NUCLEOTIDE SEQUENCE</scope>
</reference>
<dbReference type="AlphaFoldDB" id="A0A6J7HEU8"/>
<dbReference type="Gene3D" id="3.10.450.50">
    <property type="match status" value="1"/>
</dbReference>
<accession>A0A6J7HEU8</accession>
<dbReference type="InterPro" id="IPR032710">
    <property type="entry name" value="NTF2-like_dom_sf"/>
</dbReference>
<gene>
    <name evidence="2" type="ORF">UFOPK3564_01750</name>
</gene>
<organism evidence="2">
    <name type="scientific">freshwater metagenome</name>
    <dbReference type="NCBI Taxonomy" id="449393"/>
    <lineage>
        <taxon>unclassified sequences</taxon>
        <taxon>metagenomes</taxon>
        <taxon>ecological metagenomes</taxon>
    </lineage>
</organism>
<feature type="domain" description="SnoaL-like" evidence="1">
    <location>
        <begin position="12"/>
        <end position="117"/>
    </location>
</feature>
<dbReference type="EMBL" id="CAFBMK010000098">
    <property type="protein sequence ID" value="CAB4919517.1"/>
    <property type="molecule type" value="Genomic_DNA"/>
</dbReference>
<dbReference type="Pfam" id="PF12680">
    <property type="entry name" value="SnoaL_2"/>
    <property type="match status" value="1"/>
</dbReference>